<dbReference type="InterPro" id="IPR017900">
    <property type="entry name" value="4Fe4S_Fe_S_CS"/>
</dbReference>
<dbReference type="GO" id="GO:0051536">
    <property type="term" value="F:iron-sulfur cluster binding"/>
    <property type="evidence" value="ECO:0007669"/>
    <property type="project" value="UniProtKB-KW"/>
</dbReference>
<dbReference type="PANTHER" id="PTHR43312:SF2">
    <property type="entry name" value="OXIDOREDUCTASE"/>
    <property type="match status" value="1"/>
</dbReference>
<evidence type="ECO:0000256" key="3">
    <source>
        <dbReference type="ARBA" id="ARBA00023014"/>
    </source>
</evidence>
<dbReference type="GO" id="GO:0046872">
    <property type="term" value="F:metal ion binding"/>
    <property type="evidence" value="ECO:0007669"/>
    <property type="project" value="UniProtKB-KW"/>
</dbReference>
<keyword evidence="6" id="KW-1185">Reference proteome</keyword>
<dbReference type="InterPro" id="IPR020471">
    <property type="entry name" value="AKR"/>
</dbReference>
<dbReference type="RefSeq" id="WP_152803528.1">
    <property type="nucleotide sequence ID" value="NZ_WHNX01000010.1"/>
</dbReference>
<evidence type="ECO:0000256" key="1">
    <source>
        <dbReference type="ARBA" id="ARBA00022723"/>
    </source>
</evidence>
<protein>
    <submittedName>
        <fullName evidence="5">Aldo/keto reductase</fullName>
    </submittedName>
</protein>
<proteinExistence type="predicted"/>
<dbReference type="PRINTS" id="PR00069">
    <property type="entry name" value="ALDKETRDTASE"/>
</dbReference>
<dbReference type="PROSITE" id="PS00198">
    <property type="entry name" value="4FE4S_FER_1"/>
    <property type="match status" value="1"/>
</dbReference>
<dbReference type="PROSITE" id="PS51379">
    <property type="entry name" value="4FE4S_FER_2"/>
    <property type="match status" value="1"/>
</dbReference>
<dbReference type="SUPFAM" id="SSF51430">
    <property type="entry name" value="NAD(P)-linked oxidoreductase"/>
    <property type="match status" value="1"/>
</dbReference>
<dbReference type="InterPro" id="IPR036812">
    <property type="entry name" value="NAD(P)_OxRdtase_dom_sf"/>
</dbReference>
<evidence type="ECO:0000256" key="2">
    <source>
        <dbReference type="ARBA" id="ARBA00023004"/>
    </source>
</evidence>
<keyword evidence="2" id="KW-0408">Iron</keyword>
<keyword evidence="3" id="KW-0411">Iron-sulfur</keyword>
<name>A0A6A7K8M9_9FIRM</name>
<dbReference type="Proteomes" id="UP000440004">
    <property type="component" value="Unassembled WGS sequence"/>
</dbReference>
<dbReference type="InterPro" id="IPR053135">
    <property type="entry name" value="AKR2_Oxidoreductase"/>
</dbReference>
<evidence type="ECO:0000313" key="5">
    <source>
        <dbReference type="EMBL" id="MPW25756.1"/>
    </source>
</evidence>
<dbReference type="InterPro" id="IPR017896">
    <property type="entry name" value="4Fe4S_Fe-S-bd"/>
</dbReference>
<dbReference type="AlphaFoldDB" id="A0A6A7K8M9"/>
<accession>A0A6A7K8M9</accession>
<reference evidence="5 6" key="1">
    <citation type="submission" date="2019-10" db="EMBL/GenBank/DDBJ databases">
        <title>Alkalibaculum tamaniensis sp.nov., a new alkaliphilic acetogen, isolated on methoxylated aromatics from a mud volcano.</title>
        <authorList>
            <person name="Khomyakova M.A."/>
            <person name="Merkel A.Y."/>
            <person name="Bonch-Osmolovskaya E.A."/>
            <person name="Slobodkin A.I."/>
        </authorList>
    </citation>
    <scope>NUCLEOTIDE SEQUENCE [LARGE SCALE GENOMIC DNA]</scope>
    <source>
        <strain evidence="5 6">M08DMB</strain>
    </source>
</reference>
<dbReference type="GO" id="GO:0016491">
    <property type="term" value="F:oxidoreductase activity"/>
    <property type="evidence" value="ECO:0007669"/>
    <property type="project" value="InterPro"/>
</dbReference>
<dbReference type="Pfam" id="PF13187">
    <property type="entry name" value="Fer4_9"/>
    <property type="match status" value="1"/>
</dbReference>
<evidence type="ECO:0000313" key="6">
    <source>
        <dbReference type="Proteomes" id="UP000440004"/>
    </source>
</evidence>
<comment type="caution">
    <text evidence="5">The sequence shown here is derived from an EMBL/GenBank/DDBJ whole genome shotgun (WGS) entry which is preliminary data.</text>
</comment>
<dbReference type="SUPFAM" id="SSF46548">
    <property type="entry name" value="alpha-helical ferredoxin"/>
    <property type="match status" value="1"/>
</dbReference>
<dbReference type="InterPro" id="IPR023210">
    <property type="entry name" value="NADP_OxRdtase_dom"/>
</dbReference>
<sequence>MLYRNMGNTDEKISILGYGCMRFPRKNGKIDEERAEKQVIKAIESGVNYFDTAYIYPGSEKVLGKILEKGYRDKVKIATKLPPYLVHSRKDMDKILEAELIRLRTDYIDYYLIHALPDMESWVRFKDLGGLEFLIEAQASGKVKHVGFSFHGNVKNFKKIVDDYPWIFCQIQYNYLDENYQAGREGMEYASQKGLGIIIMEPLRGGMLVKKMPDEVQKIWDCSVVKRTPAEWALKWIWNHPQVTTVLSGMNVEAHIEENIKIAQVATPLSLTKDELKLVENAKNVFDKSMKIGCTGCGYCMPCPVGVDIPSCFEFYNEKHMFGGFSMYMTNTTGITGGNPTYASLCVECGKCEQHCPQNLPIRQNLKDVSKDMEGYIMKSLVKVAKLYFNIKKRMNTK</sequence>
<keyword evidence="1" id="KW-0479">Metal-binding</keyword>
<dbReference type="PANTHER" id="PTHR43312">
    <property type="entry name" value="D-THREO-ALDOSE 1-DEHYDROGENASE"/>
    <property type="match status" value="1"/>
</dbReference>
<gene>
    <name evidence="5" type="ORF">GC105_08130</name>
</gene>
<dbReference type="CDD" id="cd19096">
    <property type="entry name" value="AKR_Fe-S_oxidoreductase"/>
    <property type="match status" value="1"/>
</dbReference>
<evidence type="ECO:0000259" key="4">
    <source>
        <dbReference type="PROSITE" id="PS51379"/>
    </source>
</evidence>
<dbReference type="EMBL" id="WHNX01000010">
    <property type="protein sequence ID" value="MPW25756.1"/>
    <property type="molecule type" value="Genomic_DNA"/>
</dbReference>
<feature type="domain" description="4Fe-4S ferredoxin-type" evidence="4">
    <location>
        <begin position="338"/>
        <end position="366"/>
    </location>
</feature>
<dbReference type="Gene3D" id="3.20.20.100">
    <property type="entry name" value="NADP-dependent oxidoreductase domain"/>
    <property type="match status" value="1"/>
</dbReference>
<dbReference type="Pfam" id="PF00248">
    <property type="entry name" value="Aldo_ket_red"/>
    <property type="match status" value="1"/>
</dbReference>
<organism evidence="5 6">
    <name type="scientific">Alkalibaculum sporogenes</name>
    <dbReference type="NCBI Taxonomy" id="2655001"/>
    <lineage>
        <taxon>Bacteria</taxon>
        <taxon>Bacillati</taxon>
        <taxon>Bacillota</taxon>
        <taxon>Clostridia</taxon>
        <taxon>Eubacteriales</taxon>
        <taxon>Eubacteriaceae</taxon>
        <taxon>Alkalibaculum</taxon>
    </lineage>
</organism>